<sequence length="168" mass="18792">MSGVREEGFVSLINGTKGVVYWEERKRPLRTGTRSTNAPQFMQLRRIQSHGYVDSPQIVMIMGMGEGGSDIGWTLWGCGWDMPWLVSLALVWLPAHTGTAKELTFAWLGADMEVAHVWTRRVNGLLVVVTLIWPLDGIGYGMLVTLEWHMDGNSTCKAVLKGKFLSLR</sequence>
<organism evidence="1 2">
    <name type="scientific">Mikania micrantha</name>
    <name type="common">bitter vine</name>
    <dbReference type="NCBI Taxonomy" id="192012"/>
    <lineage>
        <taxon>Eukaryota</taxon>
        <taxon>Viridiplantae</taxon>
        <taxon>Streptophyta</taxon>
        <taxon>Embryophyta</taxon>
        <taxon>Tracheophyta</taxon>
        <taxon>Spermatophyta</taxon>
        <taxon>Magnoliopsida</taxon>
        <taxon>eudicotyledons</taxon>
        <taxon>Gunneridae</taxon>
        <taxon>Pentapetalae</taxon>
        <taxon>asterids</taxon>
        <taxon>campanulids</taxon>
        <taxon>Asterales</taxon>
        <taxon>Asteraceae</taxon>
        <taxon>Asteroideae</taxon>
        <taxon>Heliantheae alliance</taxon>
        <taxon>Eupatorieae</taxon>
        <taxon>Mikania</taxon>
    </lineage>
</organism>
<dbReference type="AlphaFoldDB" id="A0A5N6PAC8"/>
<gene>
    <name evidence="1" type="ORF">E3N88_13443</name>
</gene>
<evidence type="ECO:0000313" key="2">
    <source>
        <dbReference type="Proteomes" id="UP000326396"/>
    </source>
</evidence>
<evidence type="ECO:0000313" key="1">
    <source>
        <dbReference type="EMBL" id="KAD5961970.1"/>
    </source>
</evidence>
<protein>
    <submittedName>
        <fullName evidence="1">Uncharacterized protein</fullName>
    </submittedName>
</protein>
<dbReference type="Proteomes" id="UP000326396">
    <property type="component" value="Linkage Group LG14"/>
</dbReference>
<proteinExistence type="predicted"/>
<reference evidence="1 2" key="1">
    <citation type="submission" date="2019-05" db="EMBL/GenBank/DDBJ databases">
        <title>Mikania micrantha, genome provides insights into the molecular mechanism of rapid growth.</title>
        <authorList>
            <person name="Liu B."/>
        </authorList>
    </citation>
    <scope>NUCLEOTIDE SEQUENCE [LARGE SCALE GENOMIC DNA]</scope>
    <source>
        <strain evidence="1">NLD-2019</strain>
        <tissue evidence="1">Leaf</tissue>
    </source>
</reference>
<dbReference type="EMBL" id="SZYD01000006">
    <property type="protein sequence ID" value="KAD5961970.1"/>
    <property type="molecule type" value="Genomic_DNA"/>
</dbReference>
<keyword evidence="2" id="KW-1185">Reference proteome</keyword>
<name>A0A5N6PAC8_9ASTR</name>
<accession>A0A5N6PAC8</accession>
<comment type="caution">
    <text evidence="1">The sequence shown here is derived from an EMBL/GenBank/DDBJ whole genome shotgun (WGS) entry which is preliminary data.</text>
</comment>